<dbReference type="PANTHER" id="PTHR43658">
    <property type="entry name" value="SHORT-CHAIN DEHYDROGENASE/REDUCTASE"/>
    <property type="match status" value="1"/>
</dbReference>
<accession>A0A4P9XHT2</accession>
<dbReference type="STRING" id="78915.A0A4P9XHT2"/>
<organism evidence="4 5">
    <name type="scientific">Thamnocephalis sphaerospora</name>
    <dbReference type="NCBI Taxonomy" id="78915"/>
    <lineage>
        <taxon>Eukaryota</taxon>
        <taxon>Fungi</taxon>
        <taxon>Fungi incertae sedis</taxon>
        <taxon>Zoopagomycota</taxon>
        <taxon>Zoopagomycotina</taxon>
        <taxon>Zoopagomycetes</taxon>
        <taxon>Zoopagales</taxon>
        <taxon>Sigmoideomycetaceae</taxon>
        <taxon>Thamnocephalis</taxon>
    </lineage>
</organism>
<keyword evidence="1" id="KW-0521">NADP</keyword>
<dbReference type="SUPFAM" id="SSF51735">
    <property type="entry name" value="NAD(P)-binding Rossmann-fold domains"/>
    <property type="match status" value="1"/>
</dbReference>
<dbReference type="PANTHER" id="PTHR43658:SF8">
    <property type="entry name" value="17-BETA-HYDROXYSTEROID DEHYDROGENASE 14-RELATED"/>
    <property type="match status" value="1"/>
</dbReference>
<dbReference type="InterPro" id="IPR020904">
    <property type="entry name" value="Sc_DH/Rdtase_CS"/>
</dbReference>
<protein>
    <submittedName>
        <fullName evidence="4">Putative 3-hydroxyacyl-CoA dehydrogenase</fullName>
    </submittedName>
</protein>
<evidence type="ECO:0000256" key="3">
    <source>
        <dbReference type="RuleBase" id="RU000363"/>
    </source>
</evidence>
<dbReference type="AlphaFoldDB" id="A0A4P9XHT2"/>
<dbReference type="InterPro" id="IPR036291">
    <property type="entry name" value="NAD(P)-bd_dom_sf"/>
</dbReference>
<dbReference type="InterPro" id="IPR002347">
    <property type="entry name" value="SDR_fam"/>
</dbReference>
<evidence type="ECO:0000313" key="5">
    <source>
        <dbReference type="Proteomes" id="UP000271241"/>
    </source>
</evidence>
<evidence type="ECO:0000256" key="2">
    <source>
        <dbReference type="ARBA" id="ARBA00023002"/>
    </source>
</evidence>
<evidence type="ECO:0000256" key="1">
    <source>
        <dbReference type="ARBA" id="ARBA00022857"/>
    </source>
</evidence>
<proteinExistence type="inferred from homology"/>
<dbReference type="PRINTS" id="PR00080">
    <property type="entry name" value="SDRFAMILY"/>
</dbReference>
<dbReference type="OrthoDB" id="3819888at2759"/>
<dbReference type="PRINTS" id="PR00081">
    <property type="entry name" value="GDHRDH"/>
</dbReference>
<reference evidence="5" key="1">
    <citation type="journal article" date="2018" name="Nat. Microbiol.">
        <title>Leveraging single-cell genomics to expand the fungal tree of life.</title>
        <authorList>
            <person name="Ahrendt S.R."/>
            <person name="Quandt C.A."/>
            <person name="Ciobanu D."/>
            <person name="Clum A."/>
            <person name="Salamov A."/>
            <person name="Andreopoulos B."/>
            <person name="Cheng J.F."/>
            <person name="Woyke T."/>
            <person name="Pelin A."/>
            <person name="Henrissat B."/>
            <person name="Reynolds N.K."/>
            <person name="Benny G.L."/>
            <person name="Smith M.E."/>
            <person name="James T.Y."/>
            <person name="Grigoriev I.V."/>
        </authorList>
    </citation>
    <scope>NUCLEOTIDE SEQUENCE [LARGE SCALE GENOMIC DNA]</scope>
    <source>
        <strain evidence="5">RSA 1356</strain>
    </source>
</reference>
<dbReference type="Pfam" id="PF00106">
    <property type="entry name" value="adh_short"/>
    <property type="match status" value="1"/>
</dbReference>
<evidence type="ECO:0000313" key="4">
    <source>
        <dbReference type="EMBL" id="RKP05228.1"/>
    </source>
</evidence>
<dbReference type="PROSITE" id="PS00061">
    <property type="entry name" value="ADH_SHORT"/>
    <property type="match status" value="1"/>
</dbReference>
<dbReference type="GO" id="GO:0016491">
    <property type="term" value="F:oxidoreductase activity"/>
    <property type="evidence" value="ECO:0007669"/>
    <property type="project" value="UniProtKB-KW"/>
</dbReference>
<keyword evidence="2" id="KW-0560">Oxidoreductase</keyword>
<sequence length="274" mass="28876">MRIEGNTFFVTGGASGLGRASCKAIVERGGNVAIIDMNETMGNELAAELGDRALWPGSVNVTSEEAVLGALQQTKAKFGDIHVVLNIAGITDSRMLLDAEGNPQSQASFDRVIDINLKGPFNVLRLAAAEMIKQPAQEENERGVIVNVASVAKDDGAPSTLAYAASKAGIASMSLPLARELGMYGIRVFAISPGCFATPMSANASQIDYSPLFVYPNRMGRPEEFAKVVLDSIENRMINGTTIAVHGAVHTQPVSAHHGVFGAFVLGSDSARQS</sequence>
<dbReference type="Proteomes" id="UP000271241">
    <property type="component" value="Unassembled WGS sequence"/>
</dbReference>
<dbReference type="Gene3D" id="3.40.50.720">
    <property type="entry name" value="NAD(P)-binding Rossmann-like Domain"/>
    <property type="match status" value="1"/>
</dbReference>
<name>A0A4P9XHT2_9FUNG</name>
<gene>
    <name evidence="4" type="ORF">THASP1DRAFT_32932</name>
</gene>
<dbReference type="EMBL" id="KZ993210">
    <property type="protein sequence ID" value="RKP05228.1"/>
    <property type="molecule type" value="Genomic_DNA"/>
</dbReference>
<keyword evidence="5" id="KW-1185">Reference proteome</keyword>
<comment type="similarity">
    <text evidence="3">Belongs to the short-chain dehydrogenases/reductases (SDR) family.</text>
</comment>